<organism evidence="2 3">
    <name type="scientific">Ephemerocybe angulata</name>
    <dbReference type="NCBI Taxonomy" id="980116"/>
    <lineage>
        <taxon>Eukaryota</taxon>
        <taxon>Fungi</taxon>
        <taxon>Dikarya</taxon>
        <taxon>Basidiomycota</taxon>
        <taxon>Agaricomycotina</taxon>
        <taxon>Agaricomycetes</taxon>
        <taxon>Agaricomycetidae</taxon>
        <taxon>Agaricales</taxon>
        <taxon>Agaricineae</taxon>
        <taxon>Psathyrellaceae</taxon>
        <taxon>Ephemerocybe</taxon>
    </lineage>
</organism>
<evidence type="ECO:0000313" key="3">
    <source>
        <dbReference type="Proteomes" id="UP000521943"/>
    </source>
</evidence>
<keyword evidence="3" id="KW-1185">Reference proteome</keyword>
<dbReference type="EMBL" id="JACGCI010000085">
    <property type="protein sequence ID" value="KAF6747049.1"/>
    <property type="molecule type" value="Genomic_DNA"/>
</dbReference>
<sequence>MAKWLGGSKESGLGVDSIGAAQHGKHLQDAPVTTLFLSFKYAVVALKLTGRISVDRNHSARLTIMAIARSTTTVKFPGRISIVISSYPVPVAQEVEATVERQVTPSSPFNLPRKDFYCIVMTSRGYSRNSSDFAIQPHTTRHGECEDPTLKAAKGYANSKPGNPQVAKPDHTAPSASARAFAGILSVVISRNEENVDTSQLTGDFGLRTELGISRCRPYAVPVTLTRITSGETGIGQELCRCTSGSTQDARHTSNFSGAIYFRSAGFPNCPATAQTYDTVTTPPLASAGRVGREQRRGTRPDSPYRAKTHTLDTLRTPHIVRRDVDLAWSSPT</sequence>
<gene>
    <name evidence="2" type="ORF">DFP72DRAFT_854736</name>
</gene>
<feature type="region of interest" description="Disordered" evidence="1">
    <location>
        <begin position="280"/>
        <end position="308"/>
    </location>
</feature>
<accession>A0A8H6LYT6</accession>
<evidence type="ECO:0000256" key="1">
    <source>
        <dbReference type="SAM" id="MobiDB-lite"/>
    </source>
</evidence>
<protein>
    <submittedName>
        <fullName evidence="2">Uncharacterized protein</fullName>
    </submittedName>
</protein>
<reference evidence="2 3" key="1">
    <citation type="submission" date="2020-07" db="EMBL/GenBank/DDBJ databases">
        <title>Comparative genomics of pyrophilous fungi reveals a link between fire events and developmental genes.</title>
        <authorList>
            <consortium name="DOE Joint Genome Institute"/>
            <person name="Steindorff A.S."/>
            <person name="Carver A."/>
            <person name="Calhoun S."/>
            <person name="Stillman K."/>
            <person name="Liu H."/>
            <person name="Lipzen A."/>
            <person name="Pangilinan J."/>
            <person name="Labutti K."/>
            <person name="Bruns T.D."/>
            <person name="Grigoriev I.V."/>
        </authorList>
    </citation>
    <scope>NUCLEOTIDE SEQUENCE [LARGE SCALE GENOMIC DNA]</scope>
    <source>
        <strain evidence="2 3">CBS 144469</strain>
    </source>
</reference>
<dbReference type="AlphaFoldDB" id="A0A8H6LYT6"/>
<dbReference type="Proteomes" id="UP000521943">
    <property type="component" value="Unassembled WGS sequence"/>
</dbReference>
<comment type="caution">
    <text evidence="2">The sequence shown here is derived from an EMBL/GenBank/DDBJ whole genome shotgun (WGS) entry which is preliminary data.</text>
</comment>
<name>A0A8H6LYT6_9AGAR</name>
<feature type="compositionally biased region" description="Basic and acidic residues" evidence="1">
    <location>
        <begin position="291"/>
        <end position="308"/>
    </location>
</feature>
<evidence type="ECO:0000313" key="2">
    <source>
        <dbReference type="EMBL" id="KAF6747049.1"/>
    </source>
</evidence>
<proteinExistence type="predicted"/>